<name>A0A0Q0RJT7_9ARCH</name>
<feature type="domain" description="AAA+ ATPase" evidence="1">
    <location>
        <begin position="239"/>
        <end position="386"/>
    </location>
</feature>
<evidence type="ECO:0000313" key="3">
    <source>
        <dbReference type="Proteomes" id="UP000050320"/>
    </source>
</evidence>
<protein>
    <recommendedName>
        <fullName evidence="1">AAA+ ATPase domain-containing protein</fullName>
    </recommendedName>
</protein>
<dbReference type="InterPro" id="IPR003593">
    <property type="entry name" value="AAA+_ATPase"/>
</dbReference>
<proteinExistence type="predicted"/>
<dbReference type="EMBL" id="LKBG01000096">
    <property type="protein sequence ID" value="KQB35685.1"/>
    <property type="molecule type" value="Genomic_DNA"/>
</dbReference>
<reference evidence="2 3" key="1">
    <citation type="submission" date="2015-09" db="EMBL/GenBank/DDBJ databases">
        <title>Heavy metals and arsenic resistance mechanisms in polyextremophilic archaea of the family Ferroplasmaceae.</title>
        <authorList>
            <person name="Bulaev A.G."/>
            <person name="Kanygina A.V."/>
        </authorList>
    </citation>
    <scope>NUCLEOTIDE SEQUENCE [LARGE SCALE GENOMIC DNA]</scope>
    <source>
        <strain evidence="2 3">VT</strain>
    </source>
</reference>
<organism evidence="2 3">
    <name type="scientific">Acidiplasma aeolicum</name>
    <dbReference type="NCBI Taxonomy" id="507754"/>
    <lineage>
        <taxon>Archaea</taxon>
        <taxon>Methanobacteriati</taxon>
        <taxon>Thermoplasmatota</taxon>
        <taxon>Thermoplasmata</taxon>
        <taxon>Thermoplasmatales</taxon>
        <taxon>Ferroplasmaceae</taxon>
        <taxon>Acidiplasma</taxon>
    </lineage>
</organism>
<dbReference type="AlphaFoldDB" id="A0A0Q0RJT7"/>
<keyword evidence="3" id="KW-1185">Reference proteome</keyword>
<comment type="caution">
    <text evidence="2">The sequence shown here is derived from an EMBL/GenBank/DDBJ whole genome shotgun (WGS) entry which is preliminary data.</text>
</comment>
<dbReference type="InterPro" id="IPR018647">
    <property type="entry name" value="SLFN_3-like_DNA/RNA_helicase"/>
</dbReference>
<dbReference type="Proteomes" id="UP000050320">
    <property type="component" value="Unassembled WGS sequence"/>
</dbReference>
<dbReference type="Gene3D" id="3.40.50.300">
    <property type="entry name" value="P-loop containing nucleotide triphosphate hydrolases"/>
    <property type="match status" value="1"/>
</dbReference>
<dbReference type="Pfam" id="PF09848">
    <property type="entry name" value="SLFN-g3_helicase"/>
    <property type="match status" value="1"/>
</dbReference>
<gene>
    <name evidence="2" type="ORF">AOG54_08705</name>
</gene>
<sequence length="615" mass="70990">MENAFISYYGHRPSQAEINAWNNSFQFVKNELQVNNLFDIWVIIEYELPYSAKRIDAILLGKNNDNIKNIVILELKQWSGAELSPIDGNVITYVGNALRCEPHPSIQVSGYYYYLKDFMDIFSKNCYGIYACAYCHNYSPKINDPMFSYSFHDVISKFPLFTKNDFKNFGMYLKEKLNNGGGLDVYNDFIHSSIKPSKKLIDFTSNILRNQKIFSLIDDQILANNTIIDRAKKASKLKNKSVIIVSGGPGTGKSVIALNAMAELLSMGLKVYHATGSKSFTSSLQKILSSDRVKGQQNQSVKNLFLYFNSFSNTKSNEIDVLIADEAHRLRKSSNNRFTKKERRSNIPQIDELINVAKVSVFFIDENQVVRPEEIGSIKLIEETAKKYNADVYKFTLKTQFRCSGSDGYLNWVDSMLNINDTGNEFLTKNDKMKFIIMDSPEELRDEIRNLNKKNTNSARMVAGFCWPWSDPNEDGTLKEDIVIGNFRATWELKDFNHVKFNKKPETPPWNLWPIDPKCAEQVGSIYTVQGFEFDYIGLIWGNDLVYDYNIHDWVGKPENSKDPVIKRDKNFTIHIKNIYRTLLTRARYGVYVYFVDKDTEKFVKSRIEIYKIKN</sequence>
<dbReference type="OrthoDB" id="56801at2157"/>
<accession>A0A0Q0RJT7</accession>
<evidence type="ECO:0000259" key="1">
    <source>
        <dbReference type="SMART" id="SM00382"/>
    </source>
</evidence>
<evidence type="ECO:0000313" key="2">
    <source>
        <dbReference type="EMBL" id="KQB35685.1"/>
    </source>
</evidence>
<dbReference type="SUPFAM" id="SSF52540">
    <property type="entry name" value="P-loop containing nucleoside triphosphate hydrolases"/>
    <property type="match status" value="2"/>
</dbReference>
<dbReference type="SMART" id="SM00382">
    <property type="entry name" value="AAA"/>
    <property type="match status" value="1"/>
</dbReference>
<dbReference type="InterPro" id="IPR027417">
    <property type="entry name" value="P-loop_NTPase"/>
</dbReference>